<feature type="compositionally biased region" description="Basic and acidic residues" evidence="3">
    <location>
        <begin position="19"/>
        <end position="36"/>
    </location>
</feature>
<dbReference type="GO" id="GO:0008832">
    <property type="term" value="F:dGTPase activity"/>
    <property type="evidence" value="ECO:0007669"/>
    <property type="project" value="TreeGrafter"/>
</dbReference>
<protein>
    <recommendedName>
        <fullName evidence="2">Deoxyguanosinetriphosphate triphosphohydrolase-like protein</fullName>
    </recommendedName>
</protein>
<dbReference type="InterPro" id="IPR050135">
    <property type="entry name" value="dGTPase-like"/>
</dbReference>
<dbReference type="NCBIfam" id="TIGR01353">
    <property type="entry name" value="dGTP_triPase"/>
    <property type="match status" value="1"/>
</dbReference>
<dbReference type="HAMAP" id="MF_01212">
    <property type="entry name" value="dGTPase_type2"/>
    <property type="match status" value="1"/>
</dbReference>
<dbReference type="EMBL" id="JAWNFU010000004">
    <property type="protein sequence ID" value="MDY5153851.1"/>
    <property type="molecule type" value="Genomic_DNA"/>
</dbReference>
<evidence type="ECO:0000313" key="6">
    <source>
        <dbReference type="EMBL" id="SDD99087.1"/>
    </source>
</evidence>
<keyword evidence="7" id="KW-1185">Reference proteome</keyword>
<gene>
    <name evidence="5" type="ORF">R6G71_07345</name>
    <name evidence="6" type="ORF">SAMN05421878_10126</name>
</gene>
<dbReference type="Pfam" id="PF01966">
    <property type="entry name" value="HD"/>
    <property type="match status" value="1"/>
</dbReference>
<keyword evidence="1 2" id="KW-0378">Hydrolase</keyword>
<dbReference type="InterPro" id="IPR026875">
    <property type="entry name" value="PHydrolase_assoc_dom"/>
</dbReference>
<dbReference type="NCBIfam" id="NF002829">
    <property type="entry name" value="PRK03007.1"/>
    <property type="match status" value="1"/>
</dbReference>
<evidence type="ECO:0000313" key="5">
    <source>
        <dbReference type="EMBL" id="MDY5153851.1"/>
    </source>
</evidence>
<dbReference type="Proteomes" id="UP000182744">
    <property type="component" value="Unassembled WGS sequence"/>
</dbReference>
<feature type="domain" description="HD" evidence="4">
    <location>
        <begin position="69"/>
        <end position="222"/>
    </location>
</feature>
<dbReference type="InterPro" id="IPR006261">
    <property type="entry name" value="dGTPase"/>
</dbReference>
<reference evidence="7" key="1">
    <citation type="submission" date="2016-10" db="EMBL/GenBank/DDBJ databases">
        <authorList>
            <person name="Varghese N."/>
        </authorList>
    </citation>
    <scope>NUCLEOTIDE SEQUENCE [LARGE SCALE GENOMIC DNA]</scope>
    <source>
        <strain evidence="7">DSM 20639</strain>
    </source>
</reference>
<feature type="region of interest" description="Disordered" evidence="3">
    <location>
        <begin position="16"/>
        <end position="36"/>
    </location>
</feature>
<dbReference type="SMART" id="SM00471">
    <property type="entry name" value="HDc"/>
    <property type="match status" value="1"/>
</dbReference>
<evidence type="ECO:0000256" key="1">
    <source>
        <dbReference type="ARBA" id="ARBA00022801"/>
    </source>
</evidence>
<sequence length="424" mass="47475">MSINVNAGNIPRGYEAEDTERWVPEPPKSRSRTDFERDRARVLHSSALRRLGAKTQVLGPESDDFVRTRLTHSLEVAQVGRSLAKNFGCDQDLVEAACLSHDLGHPPFGHNGETALNEVAKDIGGFEGNAQTLRILTRLEPKRLHPNGQAAGLNLTRATLDATIKYPWARGEGPLGPLGKPTRKFNYYADDYPVFEWLHQQRGKQRAVEAQIMDMSDDIAYSVHDVEDAVVRGFFHPENLRDSEERARIAAACAQWYGYTDAAAVDGALHRLVREENWPFGFAGSHRDLAAMKDLTSDLIGRFVGAICHATWAEYGREPLRRYGGQIVIPAETWAEITALKGIAVTYVMAPREHDPRYLEQRTIIFDLVDALEANPRALEPHLYELWPAADAAGRLRLVVDQVASLTDQSAREWHSRLVGMLRN</sequence>
<organism evidence="6 7">
    <name type="scientific">Actinobaculum suis</name>
    <dbReference type="NCBI Taxonomy" id="1657"/>
    <lineage>
        <taxon>Bacteria</taxon>
        <taxon>Bacillati</taxon>
        <taxon>Actinomycetota</taxon>
        <taxon>Actinomycetes</taxon>
        <taxon>Actinomycetales</taxon>
        <taxon>Actinomycetaceae</taxon>
        <taxon>Actinobaculum</taxon>
    </lineage>
</organism>
<evidence type="ECO:0000313" key="7">
    <source>
        <dbReference type="Proteomes" id="UP000182744"/>
    </source>
</evidence>
<dbReference type="PROSITE" id="PS51831">
    <property type="entry name" value="HD"/>
    <property type="match status" value="1"/>
</dbReference>
<comment type="similarity">
    <text evidence="2">Belongs to the dGTPase family. Type 2 subfamily.</text>
</comment>
<dbReference type="EMBL" id="FNAU01000001">
    <property type="protein sequence ID" value="SDD99087.1"/>
    <property type="molecule type" value="Genomic_DNA"/>
</dbReference>
<evidence type="ECO:0000259" key="4">
    <source>
        <dbReference type="PROSITE" id="PS51831"/>
    </source>
</evidence>
<dbReference type="PANTHER" id="PTHR11373">
    <property type="entry name" value="DEOXYNUCLEOSIDE TRIPHOSPHATE TRIPHOSPHOHYDROLASE"/>
    <property type="match status" value="1"/>
</dbReference>
<dbReference type="Proteomes" id="UP001273799">
    <property type="component" value="Unassembled WGS sequence"/>
</dbReference>
<evidence type="ECO:0000256" key="3">
    <source>
        <dbReference type="SAM" id="MobiDB-lite"/>
    </source>
</evidence>
<proteinExistence type="inferred from homology"/>
<reference evidence="6" key="2">
    <citation type="submission" date="2016-10" db="EMBL/GenBank/DDBJ databases">
        <authorList>
            <person name="de Groot N.N."/>
        </authorList>
    </citation>
    <scope>NUCLEOTIDE SEQUENCE [LARGE SCALE GENOMIC DNA]</scope>
    <source>
        <strain evidence="6">DSM 20639</strain>
    </source>
</reference>
<evidence type="ECO:0000256" key="2">
    <source>
        <dbReference type="HAMAP-Rule" id="MF_01212"/>
    </source>
</evidence>
<dbReference type="Gene3D" id="1.10.3210.10">
    <property type="entry name" value="Hypothetical protein af1432"/>
    <property type="match status" value="1"/>
</dbReference>
<dbReference type="PANTHER" id="PTHR11373:SF32">
    <property type="entry name" value="DEOXYGUANOSINETRIPHOSPHATE TRIPHOSPHOHYDROLASE"/>
    <property type="match status" value="1"/>
</dbReference>
<dbReference type="AlphaFoldDB" id="A0A1G6ZAP0"/>
<dbReference type="InterPro" id="IPR006674">
    <property type="entry name" value="HD_domain"/>
</dbReference>
<dbReference type="InterPro" id="IPR003607">
    <property type="entry name" value="HD/PDEase_dom"/>
</dbReference>
<dbReference type="CDD" id="cd00077">
    <property type="entry name" value="HDc"/>
    <property type="match status" value="1"/>
</dbReference>
<dbReference type="Pfam" id="PF13286">
    <property type="entry name" value="HD_assoc"/>
    <property type="match status" value="1"/>
</dbReference>
<dbReference type="InterPro" id="IPR023023">
    <property type="entry name" value="dNTPase_2"/>
</dbReference>
<dbReference type="SUPFAM" id="SSF109604">
    <property type="entry name" value="HD-domain/PDEase-like"/>
    <property type="match status" value="1"/>
</dbReference>
<accession>A0A1G6ZAP0</accession>
<reference evidence="5" key="3">
    <citation type="submission" date="2023-10" db="EMBL/GenBank/DDBJ databases">
        <title>Whole Genome based description of the genera Actinobaculum and Actinotignum reveals a complex phylogenetic relationship within the species included in the genus Actinotignum.</title>
        <authorList>
            <person name="Jensen C.S."/>
            <person name="Dargis R."/>
            <person name="Kemp M."/>
            <person name="Christensen J.J."/>
        </authorList>
    </citation>
    <scope>NUCLEOTIDE SEQUENCE</scope>
    <source>
        <strain evidence="5">Actinobaculum_suis_CCUG19206T</strain>
    </source>
</reference>
<dbReference type="RefSeq" id="WP_074660561.1">
    <property type="nucleotide sequence ID" value="NZ_FNAU01000001.1"/>
</dbReference>
<dbReference type="GO" id="GO:0006203">
    <property type="term" value="P:dGTP catabolic process"/>
    <property type="evidence" value="ECO:0007669"/>
    <property type="project" value="TreeGrafter"/>
</dbReference>
<name>A0A1G6ZAP0_9ACTO</name>